<keyword evidence="3" id="KW-0436">Ligase</keyword>
<keyword evidence="1 2" id="KW-0378">Hydrolase</keyword>
<dbReference type="HAMAP" id="MF_01940">
    <property type="entry name" value="RNA_CPDase"/>
    <property type="match status" value="1"/>
</dbReference>
<organism evidence="3 4">
    <name type="scientific">Thermobispora bispora (strain ATCC 19993 / DSM 43833 / CBS 139.67 / JCM 10125 / KCTC 9307 / NBRC 14880 / R51)</name>
    <dbReference type="NCBI Taxonomy" id="469371"/>
    <lineage>
        <taxon>Bacteria</taxon>
        <taxon>Bacillati</taxon>
        <taxon>Actinomycetota</taxon>
        <taxon>Actinomycetes</taxon>
        <taxon>Streptosporangiales</taxon>
        <taxon>Streptosporangiaceae</taxon>
        <taxon>Thermobispora</taxon>
    </lineage>
</organism>
<dbReference type="Proteomes" id="UP000006640">
    <property type="component" value="Chromosome"/>
</dbReference>
<comment type="similarity">
    <text evidence="2">Belongs to the 2H phosphoesterase superfamily. ThpR family.</text>
</comment>
<dbReference type="EC" id="3.1.4.58" evidence="2"/>
<dbReference type="AlphaFoldDB" id="D6Y915"/>
<dbReference type="RefSeq" id="WP_013133510.1">
    <property type="nucleotide sequence ID" value="NC_014165.1"/>
</dbReference>
<dbReference type="GO" id="GO:0004113">
    <property type="term" value="F:2',3'-cyclic-nucleotide 3'-phosphodiesterase activity"/>
    <property type="evidence" value="ECO:0007669"/>
    <property type="project" value="InterPro"/>
</dbReference>
<dbReference type="InterPro" id="IPR009097">
    <property type="entry name" value="Cyclic_Pdiesterase"/>
</dbReference>
<accession>D6Y915</accession>
<keyword evidence="4" id="KW-1185">Reference proteome</keyword>
<gene>
    <name evidence="3" type="ordered locus">Tbis_3287</name>
</gene>
<dbReference type="GO" id="GO:0016874">
    <property type="term" value="F:ligase activity"/>
    <property type="evidence" value="ECO:0007669"/>
    <property type="project" value="UniProtKB-KW"/>
</dbReference>
<dbReference type="Gene3D" id="3.90.1140.10">
    <property type="entry name" value="Cyclic phosphodiesterase"/>
    <property type="match status" value="1"/>
</dbReference>
<feature type="active site" description="Proton acceptor" evidence="2">
    <location>
        <position position="127"/>
    </location>
</feature>
<dbReference type="Pfam" id="PF13563">
    <property type="entry name" value="2_5_RNA_ligase2"/>
    <property type="match status" value="1"/>
</dbReference>
<dbReference type="eggNOG" id="COG1514">
    <property type="taxonomic scope" value="Bacteria"/>
</dbReference>
<dbReference type="OrthoDB" id="9787070at2"/>
<name>D6Y915_THEBD</name>
<dbReference type="NCBIfam" id="TIGR02258">
    <property type="entry name" value="2_5_ligase"/>
    <property type="match status" value="1"/>
</dbReference>
<dbReference type="STRING" id="469371.Tbis_3287"/>
<sequence length="184" mass="20347">MSRLFVALLPPQKALDEIDAAVGRLRDEWPLLRWVDPELWHVTLAFLGDVPDAVLPDLRVRLARAAARHRPLDLSFTGAGAFPSPDRGRVFWVGLTAGPSLTRLAGEVAAGALRAGAQVDRKPFHPHLTLARARHGGDLRPLVDALRAFRGLRWRAEAVHLVQSHLGARVRYETVDSYPLRDDG</sequence>
<evidence type="ECO:0000256" key="2">
    <source>
        <dbReference type="HAMAP-Rule" id="MF_01940"/>
    </source>
</evidence>
<dbReference type="GO" id="GO:0008664">
    <property type="term" value="F:RNA 2',3'-cyclic 3'-phosphodiesterase activity"/>
    <property type="evidence" value="ECO:0007669"/>
    <property type="project" value="UniProtKB-EC"/>
</dbReference>
<dbReference type="InterPro" id="IPR004175">
    <property type="entry name" value="RNA_CPDase"/>
</dbReference>
<reference evidence="3 4" key="1">
    <citation type="submission" date="2010-01" db="EMBL/GenBank/DDBJ databases">
        <title>The complete genome of Thermobispora bispora DSM 43833.</title>
        <authorList>
            <consortium name="US DOE Joint Genome Institute (JGI-PGF)"/>
            <person name="Lucas S."/>
            <person name="Copeland A."/>
            <person name="Lapidus A."/>
            <person name="Glavina del Rio T."/>
            <person name="Dalin E."/>
            <person name="Tice H."/>
            <person name="Bruce D."/>
            <person name="Goodwin L."/>
            <person name="Pitluck S."/>
            <person name="Kyrpides N."/>
            <person name="Mavromatis K."/>
            <person name="Ivanova N."/>
            <person name="Mikhailova N."/>
            <person name="Chertkov O."/>
            <person name="Brettin T."/>
            <person name="Detter J.C."/>
            <person name="Han C."/>
            <person name="Larimer F."/>
            <person name="Land M."/>
            <person name="Hauser L."/>
            <person name="Markowitz V."/>
            <person name="Cheng J.-F."/>
            <person name="Hugenholtz P."/>
            <person name="Woyke T."/>
            <person name="Wu D."/>
            <person name="Jando M."/>
            <person name="Schneider S."/>
            <person name="Klenk H.-P."/>
            <person name="Eisen J.A."/>
        </authorList>
    </citation>
    <scope>NUCLEOTIDE SEQUENCE [LARGE SCALE GENOMIC DNA]</scope>
    <source>
        <strain evidence="4">ATCC 19993 / DSM 43833 / CBS 139.67 / JCM 10125 / KCTC 9307 / NBRC 14880 / R51</strain>
    </source>
</reference>
<dbReference type="KEGG" id="tbi:Tbis_3287"/>
<feature type="short sequence motif" description="HXTX 1" evidence="2">
    <location>
        <begin position="41"/>
        <end position="44"/>
    </location>
</feature>
<feature type="active site" description="Proton donor" evidence="2">
    <location>
        <position position="41"/>
    </location>
</feature>
<comment type="catalytic activity">
    <reaction evidence="2">
        <text>a 3'-end 2',3'-cyclophospho-ribonucleotide-RNA + H2O = a 3'-end 2'-phospho-ribonucleotide-RNA + H(+)</text>
        <dbReference type="Rhea" id="RHEA:11828"/>
        <dbReference type="Rhea" id="RHEA-COMP:10464"/>
        <dbReference type="Rhea" id="RHEA-COMP:17353"/>
        <dbReference type="ChEBI" id="CHEBI:15377"/>
        <dbReference type="ChEBI" id="CHEBI:15378"/>
        <dbReference type="ChEBI" id="CHEBI:83064"/>
        <dbReference type="ChEBI" id="CHEBI:173113"/>
        <dbReference type="EC" id="3.1.4.58"/>
    </reaction>
</comment>
<comment type="function">
    <text evidence="2">Hydrolyzes RNA 2',3'-cyclic phosphodiester to an RNA 2'-phosphomonoester.</text>
</comment>
<evidence type="ECO:0000256" key="1">
    <source>
        <dbReference type="ARBA" id="ARBA00022801"/>
    </source>
</evidence>
<dbReference type="EMBL" id="CP001874">
    <property type="protein sequence ID" value="ADG89977.1"/>
    <property type="molecule type" value="Genomic_DNA"/>
</dbReference>
<dbReference type="SUPFAM" id="SSF55144">
    <property type="entry name" value="LigT-like"/>
    <property type="match status" value="1"/>
</dbReference>
<evidence type="ECO:0000313" key="4">
    <source>
        <dbReference type="Proteomes" id="UP000006640"/>
    </source>
</evidence>
<dbReference type="PANTHER" id="PTHR35561:SF1">
    <property type="entry name" value="RNA 2',3'-CYCLIC PHOSPHODIESTERASE"/>
    <property type="match status" value="1"/>
</dbReference>
<proteinExistence type="inferred from homology"/>
<dbReference type="PANTHER" id="PTHR35561">
    <property type="entry name" value="RNA 2',3'-CYCLIC PHOSPHODIESTERASE"/>
    <property type="match status" value="1"/>
</dbReference>
<evidence type="ECO:0000313" key="3">
    <source>
        <dbReference type="EMBL" id="ADG89977.1"/>
    </source>
</evidence>
<dbReference type="HOGENOM" id="CLU_081251_1_1_11"/>
<protein>
    <recommendedName>
        <fullName evidence="2">RNA 2',3'-cyclic phosphodiesterase</fullName>
        <shortName evidence="2">RNA 2',3'-CPDase</shortName>
        <ecNumber evidence="2">3.1.4.58</ecNumber>
    </recommendedName>
</protein>
<feature type="short sequence motif" description="HXTX 2" evidence="2">
    <location>
        <begin position="127"/>
        <end position="130"/>
    </location>
</feature>